<dbReference type="Proteomes" id="UP000479190">
    <property type="component" value="Unassembled WGS sequence"/>
</dbReference>
<protein>
    <submittedName>
        <fullName evidence="2">Uncharacterized protein</fullName>
    </submittedName>
</protein>
<sequence>MTTFIFAAVFYERRLQSARLSRATPGSLQKNEDIMTARYWPTAQVARLCLPVFTRDIAFRRKVRLPSRSAQLETFCRAASGHDHSGFLSDHIVKILKDVKNINDLPKAIYGASSRRGRDATLKKMIKSNSKLLSKIRNGEEVEVSSPHTFERRAPGDNRAGGVLGITYAARLSAAKTAETRTRGASTRWPSAIFALRDPSSSRHRLHPLRKRNSSPPSLRSSAASCSPAAALQALRRAPGDNRRRTPGVIIAGRATLRGVRWAH</sequence>
<keyword evidence="3" id="KW-1185">Reference proteome</keyword>
<feature type="region of interest" description="Disordered" evidence="1">
    <location>
        <begin position="200"/>
        <end position="227"/>
    </location>
</feature>
<dbReference type="EMBL" id="CADCXV010000930">
    <property type="protein sequence ID" value="CAB0039000.1"/>
    <property type="molecule type" value="Genomic_DNA"/>
</dbReference>
<evidence type="ECO:0000313" key="3">
    <source>
        <dbReference type="Proteomes" id="UP000479190"/>
    </source>
</evidence>
<accession>A0A6H5IP47</accession>
<feature type="compositionally biased region" description="Basic residues" evidence="1">
    <location>
        <begin position="202"/>
        <end position="213"/>
    </location>
</feature>
<dbReference type="AlphaFoldDB" id="A0A6H5IP47"/>
<organism evidence="2 3">
    <name type="scientific">Trichogramma brassicae</name>
    <dbReference type="NCBI Taxonomy" id="86971"/>
    <lineage>
        <taxon>Eukaryota</taxon>
        <taxon>Metazoa</taxon>
        <taxon>Ecdysozoa</taxon>
        <taxon>Arthropoda</taxon>
        <taxon>Hexapoda</taxon>
        <taxon>Insecta</taxon>
        <taxon>Pterygota</taxon>
        <taxon>Neoptera</taxon>
        <taxon>Endopterygota</taxon>
        <taxon>Hymenoptera</taxon>
        <taxon>Apocrita</taxon>
        <taxon>Proctotrupomorpha</taxon>
        <taxon>Chalcidoidea</taxon>
        <taxon>Trichogrammatidae</taxon>
        <taxon>Trichogramma</taxon>
    </lineage>
</organism>
<feature type="compositionally biased region" description="Low complexity" evidence="1">
    <location>
        <begin position="214"/>
        <end position="227"/>
    </location>
</feature>
<reference evidence="2 3" key="1">
    <citation type="submission" date="2020-02" db="EMBL/GenBank/DDBJ databases">
        <authorList>
            <person name="Ferguson B K."/>
        </authorList>
    </citation>
    <scope>NUCLEOTIDE SEQUENCE [LARGE SCALE GENOMIC DNA]</scope>
</reference>
<name>A0A6H5IP47_9HYME</name>
<evidence type="ECO:0000313" key="2">
    <source>
        <dbReference type="EMBL" id="CAB0039000.1"/>
    </source>
</evidence>
<evidence type="ECO:0000256" key="1">
    <source>
        <dbReference type="SAM" id="MobiDB-lite"/>
    </source>
</evidence>
<gene>
    <name evidence="2" type="ORF">TBRA_LOCUS10762</name>
</gene>
<proteinExistence type="predicted"/>